<comment type="caution">
    <text evidence="3">The sequence shown here is derived from an EMBL/GenBank/DDBJ whole genome shotgun (WGS) entry which is preliminary data.</text>
</comment>
<proteinExistence type="predicted"/>
<evidence type="ECO:0000259" key="2">
    <source>
        <dbReference type="Pfam" id="PF04028"/>
    </source>
</evidence>
<evidence type="ECO:0000256" key="1">
    <source>
        <dbReference type="SAM" id="Coils"/>
    </source>
</evidence>
<feature type="coiled-coil region" evidence="1">
    <location>
        <begin position="191"/>
        <end position="218"/>
    </location>
</feature>
<evidence type="ECO:0000313" key="3">
    <source>
        <dbReference type="EMBL" id="KHE92450.1"/>
    </source>
</evidence>
<gene>
    <name evidence="3" type="ORF">SCABRO_01802</name>
</gene>
<dbReference type="PATRIC" id="fig|237368.3.peg.1956"/>
<dbReference type="eggNOG" id="COG2121">
    <property type="taxonomic scope" value="Bacteria"/>
</dbReference>
<dbReference type="CDD" id="cd07983">
    <property type="entry name" value="LPLAT_DUF374-like"/>
    <property type="match status" value="1"/>
</dbReference>
<reference evidence="3 4" key="1">
    <citation type="submission" date="2014-10" db="EMBL/GenBank/DDBJ databases">
        <title>Draft genome of anammox bacterium scalindua brodae, obtained using differential coverage binning of sequence data from two enrichment reactors.</title>
        <authorList>
            <person name="Speth D.R."/>
            <person name="Russ L."/>
            <person name="Kartal B."/>
            <person name="Op den Camp H.J."/>
            <person name="Dutilh B.E."/>
            <person name="Jetten M.S."/>
        </authorList>
    </citation>
    <scope>NUCLEOTIDE SEQUENCE [LARGE SCALE GENOMIC DNA]</scope>
    <source>
        <strain evidence="3">RU1</strain>
    </source>
</reference>
<dbReference type="EMBL" id="JRYO01000132">
    <property type="protein sequence ID" value="KHE92450.1"/>
    <property type="molecule type" value="Genomic_DNA"/>
</dbReference>
<feature type="domain" description="DUF374" evidence="2">
    <location>
        <begin position="62"/>
        <end position="129"/>
    </location>
</feature>
<dbReference type="Proteomes" id="UP000030652">
    <property type="component" value="Unassembled WGS sequence"/>
</dbReference>
<dbReference type="AlphaFoldDB" id="A0A0B0EPA5"/>
<protein>
    <recommendedName>
        <fullName evidence="2">DUF374 domain-containing protein</fullName>
    </recommendedName>
</protein>
<dbReference type="Pfam" id="PF04028">
    <property type="entry name" value="DUF374"/>
    <property type="match status" value="1"/>
</dbReference>
<evidence type="ECO:0000313" key="4">
    <source>
        <dbReference type="Proteomes" id="UP000030652"/>
    </source>
</evidence>
<accession>A0A0B0EPA5</accession>
<keyword evidence="1" id="KW-0175">Coiled coil</keyword>
<sequence>MNLQKIKYFLVGVLGSITVRVLFSTMNIKEIPAGYSQNLERQGKYAIYAFWHAHMLLPAFVGRNRNVKVLISQHRDGEYIAQVVRRLGYGVARGSTTRGGAKALLRMIKQIKEESISLAITPDGPKGPRFVAQSGAILLGQKTQYPIIPVMIYLAKYWEFPSWDRFCIPKPFSKARIFYGNPILVPTKLEKFEMEEYRISLENELIKLENEAESIVKHV</sequence>
<name>A0A0B0EPA5_9BACT</name>
<dbReference type="InterPro" id="IPR007172">
    <property type="entry name" value="DUF374"/>
</dbReference>
<organism evidence="3 4">
    <name type="scientific">Candidatus Scalindua brodae</name>
    <dbReference type="NCBI Taxonomy" id="237368"/>
    <lineage>
        <taxon>Bacteria</taxon>
        <taxon>Pseudomonadati</taxon>
        <taxon>Planctomycetota</taxon>
        <taxon>Candidatus Brocadiia</taxon>
        <taxon>Candidatus Brocadiales</taxon>
        <taxon>Candidatus Scalinduaceae</taxon>
        <taxon>Candidatus Scalindua</taxon>
    </lineage>
</organism>